<dbReference type="SUPFAM" id="SSF48452">
    <property type="entry name" value="TPR-like"/>
    <property type="match status" value="1"/>
</dbReference>
<dbReference type="SUPFAM" id="SSF52540">
    <property type="entry name" value="P-loop containing nucleoside triphosphate hydrolases"/>
    <property type="match status" value="1"/>
</dbReference>
<accession>A0AA39ZSF9</accession>
<organism evidence="4 5">
    <name type="scientific">Lasiosphaeris hirsuta</name>
    <dbReference type="NCBI Taxonomy" id="260670"/>
    <lineage>
        <taxon>Eukaryota</taxon>
        <taxon>Fungi</taxon>
        <taxon>Dikarya</taxon>
        <taxon>Ascomycota</taxon>
        <taxon>Pezizomycotina</taxon>
        <taxon>Sordariomycetes</taxon>
        <taxon>Sordariomycetidae</taxon>
        <taxon>Sordariales</taxon>
        <taxon>Lasiosphaeriaceae</taxon>
        <taxon>Lasiosphaeris</taxon>
    </lineage>
</organism>
<feature type="domain" description="Fungal STAND N-terminal Goodbye" evidence="2">
    <location>
        <begin position="5"/>
        <end position="129"/>
    </location>
</feature>
<evidence type="ECO:0008006" key="6">
    <source>
        <dbReference type="Google" id="ProtNLM"/>
    </source>
</evidence>
<dbReference type="Gene3D" id="3.40.50.300">
    <property type="entry name" value="P-loop containing nucleotide triphosphate hydrolases"/>
    <property type="match status" value="1"/>
</dbReference>
<reference evidence="4" key="1">
    <citation type="submission" date="2023-06" db="EMBL/GenBank/DDBJ databases">
        <title>Genome-scale phylogeny and comparative genomics of the fungal order Sordariales.</title>
        <authorList>
            <consortium name="Lawrence Berkeley National Laboratory"/>
            <person name="Hensen N."/>
            <person name="Bonometti L."/>
            <person name="Westerberg I."/>
            <person name="Brannstrom I.O."/>
            <person name="Guillou S."/>
            <person name="Cros-Aarteil S."/>
            <person name="Calhoun S."/>
            <person name="Haridas S."/>
            <person name="Kuo A."/>
            <person name="Mondo S."/>
            <person name="Pangilinan J."/>
            <person name="Riley R."/>
            <person name="Labutti K."/>
            <person name="Andreopoulos B."/>
            <person name="Lipzen A."/>
            <person name="Chen C."/>
            <person name="Yanf M."/>
            <person name="Daum C."/>
            <person name="Ng V."/>
            <person name="Clum A."/>
            <person name="Steindorff A."/>
            <person name="Ohm R."/>
            <person name="Martin F."/>
            <person name="Silar P."/>
            <person name="Natvig D."/>
            <person name="Lalanne C."/>
            <person name="Gautier V."/>
            <person name="Ament-Velasquez S.L."/>
            <person name="Kruys A."/>
            <person name="Hutchinson M.I."/>
            <person name="Powell A.J."/>
            <person name="Barry K."/>
            <person name="Miller A.N."/>
            <person name="Grigoriev I.V."/>
            <person name="Debuchy R."/>
            <person name="Gladieux P."/>
            <person name="Thoren M.H."/>
            <person name="Johannesson H."/>
        </authorList>
    </citation>
    <scope>NUCLEOTIDE SEQUENCE</scope>
    <source>
        <strain evidence="4">SMH4607-1</strain>
    </source>
</reference>
<dbReference type="Proteomes" id="UP001172102">
    <property type="component" value="Unassembled WGS sequence"/>
</dbReference>
<dbReference type="Gene3D" id="1.25.40.10">
    <property type="entry name" value="Tetratricopeptide repeat domain"/>
    <property type="match status" value="1"/>
</dbReference>
<dbReference type="PANTHER" id="PTHR10039">
    <property type="entry name" value="AMELOGENIN"/>
    <property type="match status" value="1"/>
</dbReference>
<evidence type="ECO:0000313" key="4">
    <source>
        <dbReference type="EMBL" id="KAK0702793.1"/>
    </source>
</evidence>
<evidence type="ECO:0000259" key="3">
    <source>
        <dbReference type="Pfam" id="PF24883"/>
    </source>
</evidence>
<dbReference type="InterPro" id="IPR027417">
    <property type="entry name" value="P-loop_NTPase"/>
</dbReference>
<name>A0AA39ZSF9_9PEZI</name>
<dbReference type="EMBL" id="JAUKUA010000008">
    <property type="protein sequence ID" value="KAK0702793.1"/>
    <property type="molecule type" value="Genomic_DNA"/>
</dbReference>
<dbReference type="Pfam" id="PF17109">
    <property type="entry name" value="Goodbye"/>
    <property type="match status" value="1"/>
</dbReference>
<dbReference type="InterPro" id="IPR031350">
    <property type="entry name" value="Goodbye_dom"/>
</dbReference>
<feature type="domain" description="Nephrocystin 3-like N-terminal" evidence="3">
    <location>
        <begin position="290"/>
        <end position="464"/>
    </location>
</feature>
<keyword evidence="1" id="KW-0677">Repeat</keyword>
<dbReference type="PANTHER" id="PTHR10039:SF17">
    <property type="entry name" value="FUNGAL STAND N-TERMINAL GOODBYE DOMAIN-CONTAINING PROTEIN-RELATED"/>
    <property type="match status" value="1"/>
</dbReference>
<protein>
    <recommendedName>
        <fullName evidence="6">Fungal STAND N-terminal Goodbye domain-containing protein</fullName>
    </recommendedName>
</protein>
<dbReference type="InterPro" id="IPR056884">
    <property type="entry name" value="NPHP3-like_N"/>
</dbReference>
<dbReference type="InterPro" id="IPR011990">
    <property type="entry name" value="TPR-like_helical_dom_sf"/>
</dbReference>
<sequence>MEEMWSEAVREFENICGKSLQKGDVKGFEDVQKKIEGDSKATYSTDAGQRDKWQKAKGAGLKSLQYLKMLVGAASQASSFIPVPGAVASITSNALCFVFDIPEAIKGYEDAVSEVFSEVSSALSQFQIYTSMDHVDPTLIEKIHRVMVSFVKLCAHVVKYRQGGKWERFVQRTKSIFDDDSGLSSEMTEFKQALQQQRDVEGTVTLAVVVETRQDLALVLERAIVLGKTTEETNQIVSETQKGVQALKDDADRIKTLVKIRDVLGVPSTVRLDTVTTQTCTNIYDRCLYGTGSWIWTHDAYTAWTASNKSKDVSHMLIVSGPPSSGKTSASALITKRLEEQKGRTYVAHYFFPASTKKQDDENSVQSALKYMAFQIARADATVQKDLGKACDAGPGAFRRLANLESLDPLWAELKIGVPGSGATYYLVFDGIENLPSKQVDVLLNFVSNSKLSGDSAGRVRVLVAGLDDYFDHRLSITEINKALRIRVAEHNGPDMRLVIDEALAKRGMLQHTKPDSDQQRARDQIVQKLPQNVNGSYSRLQFGLDDVIRLLSTRTAARELDRVLDQSISSHETAIKNLQRSLTVDEVSELNELLKWVLFSNEPMALNELEAAMFLYSGTESLVSLQYIIENKYSAVLKLEDGYVYGKDGVKEYLQKEKANSEKSPHSKDRATISMTITINNVDQELCGHFLWDLAHKAIRDKFKFDFDAASPNSALHGRQAAITVDELEAHHTIVTRAFEYLDREPKDQTKEVGEYLVCWLPYHLGCLRLRQLEDDDRELTPNEQSDIGQNLHKLFRDQQVFKRHKASFSKCWWLAEEIEDLQKLLMDSAVVRRVDKEWRLAVEQASSPTKGFLSELVEVVVRGFLKERSWDVNNAYQWILRFMEVDEKKFQQSLKAPDDSKSTASSSLTNETDWDGLSTWCQKFLGLQDSELDSLWYERLAEVSASQGNKPATVLSLYQRALEKESPSWLCHRGMGTAYFLEENGEEATAQMELALKEAERENATPTPQPKDIAELRLLLGKYAFAAGNLQKAAELYSLGTQSDDPEQARQAQLGYLKARLGFPDEEGTRRYLKGLLPAEGAEGKMVEILKMVAKDYDHDGLMLKIFTVAKRDLSLLKDIVGALEIATALLELNGDRNTSETAEDNIFAEEAARGVLLYDRGVAAYTYKISPDGTEPVGEALRLWRESREQLSRVGGRNAFTARQDATAALAKHYFQSMVDGNHLDHVDKLAKLAEEDPDMFRSDSVGFLGAVYALRGEKEQARTALRGRVRQALQILSDDLPQNDTFGFSGVNKALGQYQDLRRAAVAISLLGQPDFVTEALQLEGVDLVLNDSEADEKLLKTATKLGQETIQAVVAQVPDTAQQAKRIDAAHAHIEAHILAAENSLAELEATSGSDEVEDLKRQQKGIIHAYKTLRSRISTIDMSTSQWTWTCDGCTPDGKRCENKHDFERELYHCIFCTNRDFCSDCLARLRAPDSGAEIIVCSAKHQWLRVPPQGGAMYLGLRSKTVRLPKEVQPSADDDRVLDIHWGENPDEVTVEEWKETLAAEWEISLEEIKKEMKKHSSLYESESSGKSD</sequence>
<evidence type="ECO:0000256" key="1">
    <source>
        <dbReference type="ARBA" id="ARBA00022737"/>
    </source>
</evidence>
<evidence type="ECO:0000259" key="2">
    <source>
        <dbReference type="Pfam" id="PF17109"/>
    </source>
</evidence>
<evidence type="ECO:0000313" key="5">
    <source>
        <dbReference type="Proteomes" id="UP001172102"/>
    </source>
</evidence>
<dbReference type="Pfam" id="PF24883">
    <property type="entry name" value="NPHP3_N"/>
    <property type="match status" value="1"/>
</dbReference>
<gene>
    <name evidence="4" type="ORF">B0H67DRAFT_499740</name>
</gene>
<comment type="caution">
    <text evidence="4">The sequence shown here is derived from an EMBL/GenBank/DDBJ whole genome shotgun (WGS) entry which is preliminary data.</text>
</comment>
<proteinExistence type="predicted"/>
<keyword evidence="5" id="KW-1185">Reference proteome</keyword>